<gene>
    <name evidence="1" type="ORF">J2I48_27800</name>
</gene>
<dbReference type="AlphaFoldDB" id="A0A939GE17"/>
<evidence type="ECO:0000313" key="2">
    <source>
        <dbReference type="Proteomes" id="UP000664795"/>
    </source>
</evidence>
<sequence>MQKQAQWLRWLQGAMLLTVGSCVDPYRPPEIASPNTFLVVEGNLNGGTGSSTIKLSRTQNLANANKPSPEQKATIRLEGTPYSFVETTTKGTYTLASATLPVGSKYQVRIKTGDGKEYLSDPITMKQTPKIDSLTAEVVGNGLQIYVNTHDASNKTRYYRWEYEDTYEFYTPFESPLEYVNKELIQRTGPPINHCWRTETSSTTLLGSSARLTQDILQKAPLLYLSATSPKLNVNYSILVSQYAQSAEGYAYWENLLKTTEQLGGLFDPLPSQVGGNLHCVTNPTEPVLGFLDGYTTEQLRVFIKRPPALSRNQIRTGYEGCFTDTIPKEKQPLDVFLRPGGGYNVIRPVEGSSTSYVATGVACTDCRDRGTIVKPSYWP</sequence>
<proteinExistence type="predicted"/>
<evidence type="ECO:0000313" key="1">
    <source>
        <dbReference type="EMBL" id="MBO0934847.1"/>
    </source>
</evidence>
<dbReference type="RefSeq" id="WP_207338813.1">
    <property type="nucleotide sequence ID" value="NZ_JAFMYU010000040.1"/>
</dbReference>
<keyword evidence="2" id="KW-1185">Reference proteome</keyword>
<dbReference type="InterPro" id="IPR025345">
    <property type="entry name" value="DUF4249"/>
</dbReference>
<dbReference type="Pfam" id="PF14054">
    <property type="entry name" value="DUF4249"/>
    <property type="match status" value="1"/>
</dbReference>
<dbReference type="Proteomes" id="UP000664795">
    <property type="component" value="Unassembled WGS sequence"/>
</dbReference>
<accession>A0A939GE17</accession>
<comment type="caution">
    <text evidence="1">The sequence shown here is derived from an EMBL/GenBank/DDBJ whole genome shotgun (WGS) entry which is preliminary data.</text>
</comment>
<organism evidence="1 2">
    <name type="scientific">Fibrella aquatilis</name>
    <dbReference type="NCBI Taxonomy" id="2817059"/>
    <lineage>
        <taxon>Bacteria</taxon>
        <taxon>Pseudomonadati</taxon>
        <taxon>Bacteroidota</taxon>
        <taxon>Cytophagia</taxon>
        <taxon>Cytophagales</taxon>
        <taxon>Spirosomataceae</taxon>
        <taxon>Fibrella</taxon>
    </lineage>
</organism>
<dbReference type="EMBL" id="JAFMYU010000040">
    <property type="protein sequence ID" value="MBO0934847.1"/>
    <property type="molecule type" value="Genomic_DNA"/>
</dbReference>
<dbReference type="PROSITE" id="PS51257">
    <property type="entry name" value="PROKAR_LIPOPROTEIN"/>
    <property type="match status" value="1"/>
</dbReference>
<reference evidence="1 2" key="1">
    <citation type="submission" date="2021-03" db="EMBL/GenBank/DDBJ databases">
        <title>Fibrella sp. HMF5036 genome sequencing and assembly.</title>
        <authorList>
            <person name="Kang H."/>
            <person name="Kim H."/>
            <person name="Bae S."/>
            <person name="Joh K."/>
        </authorList>
    </citation>
    <scope>NUCLEOTIDE SEQUENCE [LARGE SCALE GENOMIC DNA]</scope>
    <source>
        <strain evidence="1 2">HMF5036</strain>
    </source>
</reference>
<protein>
    <submittedName>
        <fullName evidence="1">DUF4249 domain-containing protein</fullName>
    </submittedName>
</protein>
<name>A0A939GE17_9BACT</name>